<proteinExistence type="predicted"/>
<accession>A0A8R7K0R5</accession>
<sequence length="123" mass="14070">MRQIQGDRVTYLSYDSVSRSMSYSHETELLYTTEFLNKLKHTGCPDHLLELKVGLPVMLLRNINQSARLCNGTRMTITKLGKRVIKARIITGAHVGSKVCIPQIITLTVEPKWPFVLIRKQYP</sequence>
<dbReference type="Proteomes" id="UP000015106">
    <property type="component" value="Chromosome 1"/>
</dbReference>
<reference evidence="2" key="2">
    <citation type="submission" date="2018-03" db="EMBL/GenBank/DDBJ databases">
        <title>The Triticum urartu genome reveals the dynamic nature of wheat genome evolution.</title>
        <authorList>
            <person name="Ling H."/>
            <person name="Ma B."/>
            <person name="Shi X."/>
            <person name="Liu H."/>
            <person name="Dong L."/>
            <person name="Sun H."/>
            <person name="Cao Y."/>
            <person name="Gao Q."/>
            <person name="Zheng S."/>
            <person name="Li Y."/>
            <person name="Yu Y."/>
            <person name="Du H."/>
            <person name="Qi M."/>
            <person name="Li Y."/>
            <person name="Yu H."/>
            <person name="Cui Y."/>
            <person name="Wang N."/>
            <person name="Chen C."/>
            <person name="Wu H."/>
            <person name="Zhao Y."/>
            <person name="Zhang J."/>
            <person name="Li Y."/>
            <person name="Zhou W."/>
            <person name="Zhang B."/>
            <person name="Hu W."/>
            <person name="Eijk M."/>
            <person name="Tang J."/>
            <person name="Witsenboer H."/>
            <person name="Zhao S."/>
            <person name="Li Z."/>
            <person name="Zhang A."/>
            <person name="Wang D."/>
            <person name="Liang C."/>
        </authorList>
    </citation>
    <scope>NUCLEOTIDE SEQUENCE [LARGE SCALE GENOMIC DNA]</scope>
    <source>
        <strain evidence="2">cv. G1812</strain>
    </source>
</reference>
<reference evidence="3" key="1">
    <citation type="journal article" date="2013" name="Nature">
        <title>Draft genome of the wheat A-genome progenitor Triticum urartu.</title>
        <authorList>
            <person name="Ling H.Q."/>
            <person name="Zhao S."/>
            <person name="Liu D."/>
            <person name="Wang J."/>
            <person name="Sun H."/>
            <person name="Zhang C."/>
            <person name="Fan H."/>
            <person name="Li D."/>
            <person name="Dong L."/>
            <person name="Tao Y."/>
            <person name="Gao C."/>
            <person name="Wu H."/>
            <person name="Li Y."/>
            <person name="Cui Y."/>
            <person name="Guo X."/>
            <person name="Zheng S."/>
            <person name="Wang B."/>
            <person name="Yu K."/>
            <person name="Liang Q."/>
            <person name="Yang W."/>
            <person name="Lou X."/>
            <person name="Chen J."/>
            <person name="Feng M."/>
            <person name="Jian J."/>
            <person name="Zhang X."/>
            <person name="Luo G."/>
            <person name="Jiang Y."/>
            <person name="Liu J."/>
            <person name="Wang Z."/>
            <person name="Sha Y."/>
            <person name="Zhang B."/>
            <person name="Wu H."/>
            <person name="Tang D."/>
            <person name="Shen Q."/>
            <person name="Xue P."/>
            <person name="Zou S."/>
            <person name="Wang X."/>
            <person name="Liu X."/>
            <person name="Wang F."/>
            <person name="Yang Y."/>
            <person name="An X."/>
            <person name="Dong Z."/>
            <person name="Zhang K."/>
            <person name="Zhang X."/>
            <person name="Luo M.C."/>
            <person name="Dvorak J."/>
            <person name="Tong Y."/>
            <person name="Wang J."/>
            <person name="Yang H."/>
            <person name="Li Z."/>
            <person name="Wang D."/>
            <person name="Zhang A."/>
            <person name="Wang J."/>
        </authorList>
    </citation>
    <scope>NUCLEOTIDE SEQUENCE</scope>
    <source>
        <strain evidence="3">cv. G1812</strain>
    </source>
</reference>
<name>A0A8R7K0R5_TRIUA</name>
<dbReference type="EnsemblPlants" id="TuG1812G0100001961.01.T01">
    <property type="protein sequence ID" value="TuG1812G0100001961.01.T01.cds471352"/>
    <property type="gene ID" value="TuG1812G0100001961.01"/>
</dbReference>
<keyword evidence="3" id="KW-1185">Reference proteome</keyword>
<organism evidence="2 3">
    <name type="scientific">Triticum urartu</name>
    <name type="common">Red wild einkorn</name>
    <name type="synonym">Crithodium urartu</name>
    <dbReference type="NCBI Taxonomy" id="4572"/>
    <lineage>
        <taxon>Eukaryota</taxon>
        <taxon>Viridiplantae</taxon>
        <taxon>Streptophyta</taxon>
        <taxon>Embryophyta</taxon>
        <taxon>Tracheophyta</taxon>
        <taxon>Spermatophyta</taxon>
        <taxon>Magnoliopsida</taxon>
        <taxon>Liliopsida</taxon>
        <taxon>Poales</taxon>
        <taxon>Poaceae</taxon>
        <taxon>BOP clade</taxon>
        <taxon>Pooideae</taxon>
        <taxon>Triticodae</taxon>
        <taxon>Triticeae</taxon>
        <taxon>Triticinae</taxon>
        <taxon>Triticum</taxon>
    </lineage>
</organism>
<dbReference type="InterPro" id="IPR027417">
    <property type="entry name" value="P-loop_NTPase"/>
</dbReference>
<dbReference type="PANTHER" id="PTHR10492">
    <property type="match status" value="1"/>
</dbReference>
<dbReference type="AlphaFoldDB" id="A0A8R7K0R5"/>
<protein>
    <recommendedName>
        <fullName evidence="1">DNA helicase Pif1-like 2B domain-containing protein</fullName>
    </recommendedName>
</protein>
<feature type="domain" description="DNA helicase Pif1-like 2B" evidence="1">
    <location>
        <begin position="34"/>
        <end position="80"/>
    </location>
</feature>
<dbReference type="Pfam" id="PF21530">
    <property type="entry name" value="Pif1_2B_dom"/>
    <property type="match status" value="1"/>
</dbReference>
<dbReference type="SUPFAM" id="SSF52540">
    <property type="entry name" value="P-loop containing nucleoside triphosphate hydrolases"/>
    <property type="match status" value="1"/>
</dbReference>
<dbReference type="InterPro" id="IPR049163">
    <property type="entry name" value="Pif1-like_2B_dom"/>
</dbReference>
<evidence type="ECO:0000313" key="3">
    <source>
        <dbReference type="Proteomes" id="UP000015106"/>
    </source>
</evidence>
<evidence type="ECO:0000313" key="2">
    <source>
        <dbReference type="EnsemblPlants" id="TuG1812G0100001961.01.T01.cds471352"/>
    </source>
</evidence>
<evidence type="ECO:0000259" key="1">
    <source>
        <dbReference type="Pfam" id="PF21530"/>
    </source>
</evidence>
<reference evidence="2" key="3">
    <citation type="submission" date="2022-06" db="UniProtKB">
        <authorList>
            <consortium name="EnsemblPlants"/>
        </authorList>
    </citation>
    <scope>IDENTIFICATION</scope>
</reference>
<dbReference type="Gramene" id="TuG1812G0100001961.01.T01">
    <property type="protein sequence ID" value="TuG1812G0100001961.01.T01.cds471352"/>
    <property type="gene ID" value="TuG1812G0100001961.01"/>
</dbReference>
<dbReference type="PANTHER" id="PTHR10492:SF98">
    <property type="entry name" value="ATP-DEPENDENT DNA HELICASE"/>
    <property type="match status" value="1"/>
</dbReference>